<evidence type="ECO:0000256" key="12">
    <source>
        <dbReference type="SAM" id="Phobius"/>
    </source>
</evidence>
<dbReference type="Gene3D" id="2.40.20.10">
    <property type="entry name" value="Plasminogen Kringle 4"/>
    <property type="match status" value="1"/>
</dbReference>
<evidence type="ECO:0000259" key="15">
    <source>
        <dbReference type="PROSITE" id="PS50835"/>
    </source>
</evidence>
<comment type="subcellular location">
    <subcellularLocation>
        <location evidence="1">Membrane</location>
        <topology evidence="1">Single-pass type I membrane protein</topology>
    </subcellularLocation>
</comment>
<feature type="signal peptide" evidence="13">
    <location>
        <begin position="1"/>
        <end position="21"/>
    </location>
</feature>
<feature type="compositionally biased region" description="Basic and acidic residues" evidence="11">
    <location>
        <begin position="1032"/>
        <end position="1042"/>
    </location>
</feature>
<dbReference type="SMART" id="SM00408">
    <property type="entry name" value="IGc2"/>
    <property type="match status" value="2"/>
</dbReference>
<evidence type="ECO:0000256" key="2">
    <source>
        <dbReference type="ARBA" id="ARBA00022572"/>
    </source>
</evidence>
<dbReference type="InterPro" id="IPR013806">
    <property type="entry name" value="Kringle-like"/>
</dbReference>
<evidence type="ECO:0000256" key="13">
    <source>
        <dbReference type="SAM" id="SignalP"/>
    </source>
</evidence>
<feature type="region of interest" description="Disordered" evidence="11">
    <location>
        <begin position="940"/>
        <end position="963"/>
    </location>
</feature>
<dbReference type="GO" id="GO:0005886">
    <property type="term" value="C:plasma membrane"/>
    <property type="evidence" value="ECO:0007669"/>
    <property type="project" value="TreeGrafter"/>
</dbReference>
<dbReference type="GO" id="GO:0007155">
    <property type="term" value="P:cell adhesion"/>
    <property type="evidence" value="ECO:0007669"/>
    <property type="project" value="UniProtKB-KW"/>
</dbReference>
<feature type="region of interest" description="Disordered" evidence="11">
    <location>
        <begin position="998"/>
        <end position="1042"/>
    </location>
</feature>
<name>A0A6J8C627_MYTCO</name>
<dbReference type="InterPro" id="IPR007110">
    <property type="entry name" value="Ig-like_dom"/>
</dbReference>
<dbReference type="SMART" id="SM00409">
    <property type="entry name" value="IG"/>
    <property type="match status" value="4"/>
</dbReference>
<dbReference type="PROSITE" id="PS50835">
    <property type="entry name" value="IG_LIKE"/>
    <property type="match status" value="4"/>
</dbReference>
<dbReference type="InterPro" id="IPR000001">
    <property type="entry name" value="Kringle"/>
</dbReference>
<keyword evidence="5" id="KW-0130">Cell adhesion</keyword>
<dbReference type="OrthoDB" id="6097506at2759"/>
<keyword evidence="4" id="KW-0430">Lectin</keyword>
<dbReference type="InterPro" id="IPR038178">
    <property type="entry name" value="Kringle_sf"/>
</dbReference>
<proteinExistence type="inferred from homology"/>
<feature type="transmembrane region" description="Helical" evidence="12">
    <location>
        <begin position="508"/>
        <end position="534"/>
    </location>
</feature>
<dbReference type="PROSITE" id="PS50070">
    <property type="entry name" value="KRINGLE_2"/>
    <property type="match status" value="1"/>
</dbReference>
<evidence type="ECO:0000256" key="3">
    <source>
        <dbReference type="ARBA" id="ARBA00022692"/>
    </source>
</evidence>
<keyword evidence="13" id="KW-0732">Signal</keyword>
<keyword evidence="2 10" id="KW-0420">Kringle</keyword>
<dbReference type="PANTHER" id="PTHR12035:SF125">
    <property type="entry name" value="SIALIC ACID-BINDING IG-LIKE LECTIN 5"/>
    <property type="match status" value="1"/>
</dbReference>
<dbReference type="InterPro" id="IPR003599">
    <property type="entry name" value="Ig_sub"/>
</dbReference>
<dbReference type="Pfam" id="PF13927">
    <property type="entry name" value="Ig_3"/>
    <property type="match status" value="1"/>
</dbReference>
<evidence type="ECO:0000256" key="7">
    <source>
        <dbReference type="ARBA" id="ARBA00023136"/>
    </source>
</evidence>
<evidence type="ECO:0000256" key="4">
    <source>
        <dbReference type="ARBA" id="ARBA00022734"/>
    </source>
</evidence>
<organism evidence="16 17">
    <name type="scientific">Mytilus coruscus</name>
    <name type="common">Sea mussel</name>
    <dbReference type="NCBI Taxonomy" id="42192"/>
    <lineage>
        <taxon>Eukaryota</taxon>
        <taxon>Metazoa</taxon>
        <taxon>Spiralia</taxon>
        <taxon>Lophotrochozoa</taxon>
        <taxon>Mollusca</taxon>
        <taxon>Bivalvia</taxon>
        <taxon>Autobranchia</taxon>
        <taxon>Pteriomorphia</taxon>
        <taxon>Mytilida</taxon>
        <taxon>Mytiloidea</taxon>
        <taxon>Mytilidae</taxon>
        <taxon>Mytilinae</taxon>
        <taxon>Mytilus</taxon>
    </lineage>
</organism>
<accession>A0A6J8C627</accession>
<evidence type="ECO:0000256" key="9">
    <source>
        <dbReference type="ARBA" id="ARBA00038361"/>
    </source>
</evidence>
<dbReference type="GO" id="GO:0033691">
    <property type="term" value="F:sialic acid binding"/>
    <property type="evidence" value="ECO:0007669"/>
    <property type="project" value="TreeGrafter"/>
</dbReference>
<keyword evidence="8" id="KW-1015">Disulfide bond</keyword>
<keyword evidence="17" id="KW-1185">Reference proteome</keyword>
<protein>
    <submittedName>
        <fullName evidence="16">Uncharacterized protein</fullName>
    </submittedName>
</protein>
<dbReference type="SUPFAM" id="SSF48726">
    <property type="entry name" value="Immunoglobulin"/>
    <property type="match status" value="3"/>
</dbReference>
<dbReference type="PANTHER" id="PTHR12035">
    <property type="entry name" value="SIALIC ACID BINDING IMMUNOGLOBULIN-LIKE LECTIN"/>
    <property type="match status" value="1"/>
</dbReference>
<evidence type="ECO:0000259" key="14">
    <source>
        <dbReference type="PROSITE" id="PS50070"/>
    </source>
</evidence>
<feature type="domain" description="Ig-like" evidence="15">
    <location>
        <begin position="393"/>
        <end position="483"/>
    </location>
</feature>
<dbReference type="InterPro" id="IPR013783">
    <property type="entry name" value="Ig-like_fold"/>
</dbReference>
<evidence type="ECO:0000256" key="5">
    <source>
        <dbReference type="ARBA" id="ARBA00022889"/>
    </source>
</evidence>
<feature type="domain" description="Kringle" evidence="14">
    <location>
        <begin position="223"/>
        <end position="292"/>
    </location>
</feature>
<comment type="caution">
    <text evidence="10">Lacks conserved residue(s) required for the propagation of feature annotation.</text>
</comment>
<keyword evidence="7 12" id="KW-0472">Membrane</keyword>
<evidence type="ECO:0000256" key="11">
    <source>
        <dbReference type="SAM" id="MobiDB-lite"/>
    </source>
</evidence>
<sequence>MTSLVYLVIGFTSCIFQVIESTQQPQITVTTEVTVGFTVDLTCSYPVEENKTRTFKWYVNDTLSSDSRYDIIQQHILRFMVKKTDKYNVYKCKVEVTATGSQGNYYKTIKLQPKYPPTIHMQPLYICNRLQNINFSCEAEGNPAKYTFSNWEHRVGGTVIRHIPGVIIDNISYLKLSHCTYQDVGTYYCTVGNNVSYPNNTQTTVASADFKVNELECKITATGTEYKGKINVTISGIQCQKWNTHNPHRNFFKELVGDQENYCRNPDNAAGGPWCYTMNPHLRWEFCDVQYCVIESTQQPQITVTTEVTVGFKVNLTCSYPVEENKTRIFKWYVNDTQSIDSRYNFAQPHILRFVVKKTDKYNVYKCGVEVTTTGNHEKFWFYKTIKLQPKYPPTIHMQPSYVCNRLQNINFSCEAEGYPAKYTFSNWEHRVDGTVIRHLPGVNIDNISYLKLSRCTSEDTGTYYCTVGNNVSHPNNTQTSVGFVDFKVNVGTSTDESPLCSFMSLGFQLQVVIIVVTGIVVCVVVLAVAMIVIRRCGSSETSRDKTKETQKERRLTRVRSVLEDGTVIYDEVDDSKWVQAFFRKKSSKVAKRMEILTTSSPTGTHENLYSTNSSNSEHYDNTAIKPDVITSLSKNKISLPKRENKGDSTIVYDDAISNDKLIISCKATVHEPSEYITMKPKDKEDIIMKNKEDIIQTASGQCSLQTLCIEMKIVVIGCGTVAVAAIIGFVVIACRGSNRRETPKKQQPNVRKSKTRSVVVYDEIDEPTVNENQKTKEDNRYRYEEVVIKRNSGLNYDDLVHRRRKSKIPTPKGLFKKKRRVQVLKSVITATENVYSVNILENEHDNETTSDNRDDEKQVVIELEQFDAENKTQDIIISETNTLCSFVENDPSDNAVKPNGDCSISSEIANTETSSIDSFKMQKQENKFDKIAVESYKLNGNQNGKNDSCETDELKETDSKPNTAVCEKRDVLTNLNIHSSETSNYDNSFEFMNDRIHRKPLKKDKPSNSTKNTFTGSTHDQRKAFTQQDNESEKITEKKKDTIDQVDDRIEYVNLKLK</sequence>
<dbReference type="PRINTS" id="PR00018">
    <property type="entry name" value="KRINGLE"/>
</dbReference>
<dbReference type="Pfam" id="PF00051">
    <property type="entry name" value="Kringle"/>
    <property type="match status" value="1"/>
</dbReference>
<dbReference type="Proteomes" id="UP000507470">
    <property type="component" value="Unassembled WGS sequence"/>
</dbReference>
<dbReference type="SMART" id="SM00130">
    <property type="entry name" value="KR"/>
    <property type="match status" value="1"/>
</dbReference>
<comment type="similarity">
    <text evidence="9">Belongs to the immunoglobulin superfamily. SIGLEC (sialic acid binding Ig-like lectin) family.</text>
</comment>
<evidence type="ECO:0000256" key="8">
    <source>
        <dbReference type="ARBA" id="ARBA00023157"/>
    </source>
</evidence>
<feature type="domain" description="Ig-like" evidence="15">
    <location>
        <begin position="300"/>
        <end position="370"/>
    </location>
</feature>
<feature type="chain" id="PRO_5027001751" evidence="13">
    <location>
        <begin position="22"/>
        <end position="1059"/>
    </location>
</feature>
<dbReference type="EMBL" id="CACVKT020004828">
    <property type="protein sequence ID" value="CAC5391773.1"/>
    <property type="molecule type" value="Genomic_DNA"/>
</dbReference>
<dbReference type="InterPro" id="IPR036179">
    <property type="entry name" value="Ig-like_dom_sf"/>
</dbReference>
<dbReference type="InterPro" id="IPR051036">
    <property type="entry name" value="SIGLEC"/>
</dbReference>
<dbReference type="Gene3D" id="2.60.40.10">
    <property type="entry name" value="Immunoglobulins"/>
    <property type="match status" value="3"/>
</dbReference>
<dbReference type="GO" id="GO:0030246">
    <property type="term" value="F:carbohydrate binding"/>
    <property type="evidence" value="ECO:0007669"/>
    <property type="project" value="UniProtKB-KW"/>
</dbReference>
<evidence type="ECO:0000313" key="17">
    <source>
        <dbReference type="Proteomes" id="UP000507470"/>
    </source>
</evidence>
<dbReference type="AlphaFoldDB" id="A0A6J8C627"/>
<dbReference type="InterPro" id="IPR003598">
    <property type="entry name" value="Ig_sub2"/>
</dbReference>
<feature type="domain" description="Ig-like" evidence="15">
    <location>
        <begin position="116"/>
        <end position="206"/>
    </location>
</feature>
<evidence type="ECO:0000256" key="6">
    <source>
        <dbReference type="ARBA" id="ARBA00022989"/>
    </source>
</evidence>
<dbReference type="CDD" id="cd00108">
    <property type="entry name" value="KR"/>
    <property type="match status" value="1"/>
</dbReference>
<feature type="domain" description="Ig-like" evidence="15">
    <location>
        <begin position="25"/>
        <end position="110"/>
    </location>
</feature>
<keyword evidence="3 12" id="KW-0812">Transmembrane</keyword>
<gene>
    <name evidence="16" type="ORF">MCOR_26758</name>
</gene>
<reference evidence="16 17" key="1">
    <citation type="submission" date="2020-06" db="EMBL/GenBank/DDBJ databases">
        <authorList>
            <person name="Li R."/>
            <person name="Bekaert M."/>
        </authorList>
    </citation>
    <scope>NUCLEOTIDE SEQUENCE [LARGE SCALE GENOMIC DNA]</scope>
    <source>
        <strain evidence="17">wild</strain>
    </source>
</reference>
<feature type="compositionally biased region" description="Polar residues" evidence="11">
    <location>
        <begin position="1008"/>
        <end position="1030"/>
    </location>
</feature>
<dbReference type="InterPro" id="IPR018056">
    <property type="entry name" value="Kringle_CS"/>
</dbReference>
<evidence type="ECO:0000256" key="10">
    <source>
        <dbReference type="PROSITE-ProRule" id="PRU00121"/>
    </source>
</evidence>
<evidence type="ECO:0000256" key="1">
    <source>
        <dbReference type="ARBA" id="ARBA00004479"/>
    </source>
</evidence>
<keyword evidence="6 12" id="KW-1133">Transmembrane helix</keyword>
<feature type="transmembrane region" description="Helical" evidence="12">
    <location>
        <begin position="714"/>
        <end position="734"/>
    </location>
</feature>
<dbReference type="SUPFAM" id="SSF57440">
    <property type="entry name" value="Kringle-like"/>
    <property type="match status" value="1"/>
</dbReference>
<evidence type="ECO:0000313" key="16">
    <source>
        <dbReference type="EMBL" id="CAC5391773.1"/>
    </source>
</evidence>
<dbReference type="PROSITE" id="PS00021">
    <property type="entry name" value="KRINGLE_1"/>
    <property type="match status" value="1"/>
</dbReference>